<reference evidence="3" key="1">
    <citation type="journal article" date="2021" name="PeerJ">
        <title>Extensive microbial diversity within the chicken gut microbiome revealed by metagenomics and culture.</title>
        <authorList>
            <person name="Gilroy R."/>
            <person name="Ravi A."/>
            <person name="Getino M."/>
            <person name="Pursley I."/>
            <person name="Horton D.L."/>
            <person name="Alikhan N.F."/>
            <person name="Baker D."/>
            <person name="Gharbi K."/>
            <person name="Hall N."/>
            <person name="Watson M."/>
            <person name="Adriaenssens E.M."/>
            <person name="Foster-Nyarko E."/>
            <person name="Jarju S."/>
            <person name="Secka A."/>
            <person name="Antonio M."/>
            <person name="Oren A."/>
            <person name="Chaudhuri R.R."/>
            <person name="La Ragione R."/>
            <person name="Hildebrand F."/>
            <person name="Pallen M.J."/>
        </authorList>
    </citation>
    <scope>NUCLEOTIDE SEQUENCE</scope>
    <source>
        <strain evidence="3">CHK198-12963</strain>
    </source>
</reference>
<keyword evidence="1" id="KW-0677">Repeat</keyword>
<feature type="chain" id="PRO_5039444652" evidence="2">
    <location>
        <begin position="28"/>
        <end position="555"/>
    </location>
</feature>
<protein>
    <submittedName>
        <fullName evidence="3">Cell wall-binding protein</fullName>
    </submittedName>
</protein>
<evidence type="ECO:0000313" key="4">
    <source>
        <dbReference type="Proteomes" id="UP000823863"/>
    </source>
</evidence>
<feature type="signal peptide" evidence="2">
    <location>
        <begin position="1"/>
        <end position="27"/>
    </location>
</feature>
<sequence>MKKQTKLVAVLSTAALMSLGASMISFAASGWVEEDGAWVFYNRDKEKATEEWKKSGNNWFWLDDNGQMATDQLVEDDDDYYYVNEAGAMVTNQWVSIENENSGEEGEPDHYWYYFQANGKAYKRSSSASDSSVSAKTINGKKYAFDDEGRMLFGWVSGGERQSDDDAWKECDYYFGGQDDGAMSLGWQQIHIVDDEYADLQPGDEYWGEEQDRWFYFQTSGKKITVDSGTDDTLKTKTINGKKYGFDEYGRMISGWFTDAASFNNATQGVSTYSSSFMYFNNPESGARYTKGWFKVVPGYYLDESKYNDGEENWYYADGSGNIYSNEIRNIKGKKYAFDEYGRMVNGLVFLEMKDEDGRISSTYISQVIDDDNYDTEEEFDGFAADHMSEINSGLYRCFYFGNTDDGSMKTGKQTVTIDGDSFTFNFKDSSSLKGAAIHGMDDHKLYMAGKLIKADSDDKYQIVIYKTVTDENAGKVITMEKMDTEDFLDTYCTEKSTDKETIWTVNPRDKAENTKFYLVNTSGAMVKTKSAAKDGEDYKFSVSNYEITKVVLDQ</sequence>
<keyword evidence="2" id="KW-0732">Signal</keyword>
<evidence type="ECO:0000256" key="2">
    <source>
        <dbReference type="SAM" id="SignalP"/>
    </source>
</evidence>
<dbReference type="EMBL" id="DWWB01000025">
    <property type="protein sequence ID" value="HJC66168.1"/>
    <property type="molecule type" value="Genomic_DNA"/>
</dbReference>
<dbReference type="Gene3D" id="2.10.270.10">
    <property type="entry name" value="Cholin Binding"/>
    <property type="match status" value="4"/>
</dbReference>
<evidence type="ECO:0000256" key="1">
    <source>
        <dbReference type="ARBA" id="ARBA00022737"/>
    </source>
</evidence>
<organism evidence="3 4">
    <name type="scientific">Candidatus Enterocloster excrementigallinarum</name>
    <dbReference type="NCBI Taxonomy" id="2838558"/>
    <lineage>
        <taxon>Bacteria</taxon>
        <taxon>Bacillati</taxon>
        <taxon>Bacillota</taxon>
        <taxon>Clostridia</taxon>
        <taxon>Lachnospirales</taxon>
        <taxon>Lachnospiraceae</taxon>
        <taxon>Enterocloster</taxon>
    </lineage>
</organism>
<dbReference type="Pfam" id="PF19127">
    <property type="entry name" value="Choline_bind_3"/>
    <property type="match status" value="1"/>
</dbReference>
<dbReference type="InterPro" id="IPR018337">
    <property type="entry name" value="Cell_wall/Cho-bd_repeat"/>
</dbReference>
<proteinExistence type="predicted"/>
<evidence type="ECO:0000313" key="3">
    <source>
        <dbReference type="EMBL" id="HJC66168.1"/>
    </source>
</evidence>
<reference evidence="3" key="2">
    <citation type="submission" date="2021-04" db="EMBL/GenBank/DDBJ databases">
        <authorList>
            <person name="Gilroy R."/>
        </authorList>
    </citation>
    <scope>NUCLEOTIDE SEQUENCE</scope>
    <source>
        <strain evidence="3">CHK198-12963</strain>
    </source>
</reference>
<gene>
    <name evidence="3" type="ORF">H9931_05530</name>
</gene>
<accession>A0A9D2PS27</accession>
<dbReference type="SUPFAM" id="SSF69360">
    <property type="entry name" value="Cell wall binding repeat"/>
    <property type="match status" value="2"/>
</dbReference>
<comment type="caution">
    <text evidence="3">The sequence shown here is derived from an EMBL/GenBank/DDBJ whole genome shotgun (WGS) entry which is preliminary data.</text>
</comment>
<dbReference type="Proteomes" id="UP000823863">
    <property type="component" value="Unassembled WGS sequence"/>
</dbReference>
<name>A0A9D2PS27_9FIRM</name>
<dbReference type="AlphaFoldDB" id="A0A9D2PS27"/>